<proteinExistence type="predicted"/>
<feature type="region of interest" description="Disordered" evidence="1">
    <location>
        <begin position="1"/>
        <end position="29"/>
    </location>
</feature>
<dbReference type="Proteomes" id="UP001279410">
    <property type="component" value="Unassembled WGS sequence"/>
</dbReference>
<evidence type="ECO:0000256" key="1">
    <source>
        <dbReference type="SAM" id="MobiDB-lite"/>
    </source>
</evidence>
<protein>
    <submittedName>
        <fullName evidence="2">DENN domain-containing protein 1B isoform X1</fullName>
    </submittedName>
</protein>
<feature type="compositionally biased region" description="Low complexity" evidence="1">
    <location>
        <begin position="129"/>
        <end position="140"/>
    </location>
</feature>
<evidence type="ECO:0000313" key="2">
    <source>
        <dbReference type="EMBL" id="GLD75385.1"/>
    </source>
</evidence>
<keyword evidence="3" id="KW-1185">Reference proteome</keyword>
<sequence length="150" mass="17051">MGSHQLVHGKHLPPPPRRQPNKSSMKVSETPKWQLLQLKSLCTPAQTADDSKPQSRLLCPVLTQLLNIYLQDDNQDTAFSYQPYCPIDLHLQRHLPRLHTPSLQSPPTQTILLFHGRSLDHLRPLPARSSQTQNQTSSTSPEEEGSVRRR</sequence>
<gene>
    <name evidence="2" type="ORF">AKAME5_002671900</name>
</gene>
<dbReference type="AlphaFoldDB" id="A0AAD3NN31"/>
<dbReference type="EMBL" id="BRZM01002915">
    <property type="protein sequence ID" value="GLD75385.1"/>
    <property type="molecule type" value="Genomic_DNA"/>
</dbReference>
<comment type="caution">
    <text evidence="2">The sequence shown here is derived from an EMBL/GenBank/DDBJ whole genome shotgun (WGS) entry which is preliminary data.</text>
</comment>
<accession>A0AAD3NN31</accession>
<name>A0AAD3NN31_LATJO</name>
<evidence type="ECO:0000313" key="3">
    <source>
        <dbReference type="Proteomes" id="UP001279410"/>
    </source>
</evidence>
<reference evidence="2" key="1">
    <citation type="submission" date="2022-08" db="EMBL/GenBank/DDBJ databases">
        <title>Genome sequencing of akame (Lates japonicus).</title>
        <authorList>
            <person name="Hashiguchi Y."/>
            <person name="Takahashi H."/>
        </authorList>
    </citation>
    <scope>NUCLEOTIDE SEQUENCE</scope>
    <source>
        <strain evidence="2">Kochi</strain>
    </source>
</reference>
<feature type="region of interest" description="Disordered" evidence="1">
    <location>
        <begin position="123"/>
        <end position="150"/>
    </location>
</feature>
<organism evidence="2 3">
    <name type="scientific">Lates japonicus</name>
    <name type="common">Japanese lates</name>
    <dbReference type="NCBI Taxonomy" id="270547"/>
    <lineage>
        <taxon>Eukaryota</taxon>
        <taxon>Metazoa</taxon>
        <taxon>Chordata</taxon>
        <taxon>Craniata</taxon>
        <taxon>Vertebrata</taxon>
        <taxon>Euteleostomi</taxon>
        <taxon>Actinopterygii</taxon>
        <taxon>Neopterygii</taxon>
        <taxon>Teleostei</taxon>
        <taxon>Neoteleostei</taxon>
        <taxon>Acanthomorphata</taxon>
        <taxon>Carangaria</taxon>
        <taxon>Carangaria incertae sedis</taxon>
        <taxon>Centropomidae</taxon>
        <taxon>Lates</taxon>
    </lineage>
</organism>